<protein>
    <recommendedName>
        <fullName evidence="4">Glycine zipper domain-containing protein</fullName>
    </recommendedName>
</protein>
<sequence>MPFIYYGQGVSGYYGDFLERLMSHLALEGTEIIGESRREESARMSVRRTGEEGELEIRADGENVKIIYTVTQEKQGGKREVKRGLMGAIAGAGLGSILGGVLNRDRKGIDDAASGALGGAAAGGAYEAYHVSEDSHQERTAFAALLAEKVKEVEDELQYTIEGHEKEKEALHEHSRERKTEEQEKEEEMRTSLEDTCGDLLALREEVDILEEEGQNVGKAKSRAERAEKLYHEAEEACDAREYSKSRTKLKATVSMIESAQTMLSEE</sequence>
<feature type="compositionally biased region" description="Basic and acidic residues" evidence="1">
    <location>
        <begin position="163"/>
        <end position="193"/>
    </location>
</feature>
<comment type="caution">
    <text evidence="2">The sequence shown here is derived from an EMBL/GenBank/DDBJ whole genome shotgun (WGS) entry which is preliminary data.</text>
</comment>
<reference evidence="2" key="1">
    <citation type="submission" date="2022-01" db="EMBL/GenBank/DDBJ databases">
        <title>Draft genome of Methanogenium marinum DSM 15558.</title>
        <authorList>
            <person name="Chen S.-C."/>
            <person name="You Y.-T."/>
        </authorList>
    </citation>
    <scope>NUCLEOTIDE SEQUENCE</scope>
    <source>
        <strain evidence="2">DSM 15558</strain>
    </source>
</reference>
<organism evidence="2 3">
    <name type="scientific">Methanogenium marinum</name>
    <dbReference type="NCBI Taxonomy" id="348610"/>
    <lineage>
        <taxon>Archaea</taxon>
        <taxon>Methanobacteriati</taxon>
        <taxon>Methanobacteriota</taxon>
        <taxon>Stenosarchaea group</taxon>
        <taxon>Methanomicrobia</taxon>
        <taxon>Methanomicrobiales</taxon>
        <taxon>Methanomicrobiaceae</taxon>
        <taxon>Methanogenium</taxon>
    </lineage>
</organism>
<keyword evidence="3" id="KW-1185">Reference proteome</keyword>
<evidence type="ECO:0008006" key="4">
    <source>
        <dbReference type="Google" id="ProtNLM"/>
    </source>
</evidence>
<gene>
    <name evidence="2" type="ORF">L0665_01925</name>
</gene>
<dbReference type="RefSeq" id="WP_274924033.1">
    <property type="nucleotide sequence ID" value="NZ_JAKELO010000002.1"/>
</dbReference>
<evidence type="ECO:0000256" key="1">
    <source>
        <dbReference type="SAM" id="MobiDB-lite"/>
    </source>
</evidence>
<name>A0A9Q4PXQ2_9EURY</name>
<accession>A0A9Q4PXQ2</accession>
<dbReference type="EMBL" id="JAKELO010000002">
    <property type="protein sequence ID" value="MDE4907378.1"/>
    <property type="molecule type" value="Genomic_DNA"/>
</dbReference>
<evidence type="ECO:0000313" key="2">
    <source>
        <dbReference type="EMBL" id="MDE4907378.1"/>
    </source>
</evidence>
<proteinExistence type="predicted"/>
<feature type="region of interest" description="Disordered" evidence="1">
    <location>
        <begin position="163"/>
        <end position="197"/>
    </location>
</feature>
<dbReference type="AlphaFoldDB" id="A0A9Q4PXQ2"/>
<evidence type="ECO:0000313" key="3">
    <source>
        <dbReference type="Proteomes" id="UP001143747"/>
    </source>
</evidence>
<dbReference type="Proteomes" id="UP001143747">
    <property type="component" value="Unassembled WGS sequence"/>
</dbReference>